<protein>
    <recommendedName>
        <fullName evidence="4">DUF4136 domain-containing protein</fullName>
    </recommendedName>
</protein>
<dbReference type="OrthoDB" id="9226338at2"/>
<dbReference type="AlphaFoldDB" id="A0A426V7F7"/>
<keyword evidence="1" id="KW-0732">Signal</keyword>
<dbReference type="Proteomes" id="UP000269265">
    <property type="component" value="Unassembled WGS sequence"/>
</dbReference>
<accession>A0A426V7F7</accession>
<proteinExistence type="predicted"/>
<evidence type="ECO:0000313" key="3">
    <source>
        <dbReference type="Proteomes" id="UP000269265"/>
    </source>
</evidence>
<comment type="caution">
    <text evidence="2">The sequence shown here is derived from an EMBL/GenBank/DDBJ whole genome shotgun (WGS) entry which is preliminary data.</text>
</comment>
<evidence type="ECO:0000313" key="2">
    <source>
        <dbReference type="EMBL" id="RRS02899.1"/>
    </source>
</evidence>
<evidence type="ECO:0000256" key="1">
    <source>
        <dbReference type="SAM" id="SignalP"/>
    </source>
</evidence>
<sequence length="194" mass="21863">MKYLSRRLFIAATASAMAGCATNSFTSVSPAPAGLSLRNTKVYAYSFLDLRDPEFGPSMLDELDRQLTAAFEASAVTLKVLRFRDSEIGRSYALTNGGMAVPIRQTIESNAYREKALGNDYRIVIFPRRIAPAGAWKNYEIRWDLIDVRTDRVVWSSISEGRHLTLWKADEEPHERSKVIVDSVIKEMKKGELI</sequence>
<dbReference type="RefSeq" id="WP_125244716.1">
    <property type="nucleotide sequence ID" value="NZ_RSED01000017.1"/>
</dbReference>
<feature type="signal peptide" evidence="1">
    <location>
        <begin position="1"/>
        <end position="18"/>
    </location>
</feature>
<keyword evidence="3" id="KW-1185">Reference proteome</keyword>
<dbReference type="EMBL" id="RSED01000017">
    <property type="protein sequence ID" value="RRS02899.1"/>
    <property type="molecule type" value="Genomic_DNA"/>
</dbReference>
<name>A0A426V7F7_9BURK</name>
<dbReference type="PROSITE" id="PS51257">
    <property type="entry name" value="PROKAR_LIPOPROTEIN"/>
    <property type="match status" value="1"/>
</dbReference>
<reference evidence="2 3" key="1">
    <citation type="submission" date="2018-12" db="EMBL/GenBank/DDBJ databases">
        <title>The whole draft genome of Aquabacterium sp. SJQ9.</title>
        <authorList>
            <person name="Sun L."/>
            <person name="Gao X."/>
            <person name="Chen W."/>
            <person name="Huang K."/>
        </authorList>
    </citation>
    <scope>NUCLEOTIDE SEQUENCE [LARGE SCALE GENOMIC DNA]</scope>
    <source>
        <strain evidence="2 3">SJQ9</strain>
    </source>
</reference>
<gene>
    <name evidence="2" type="ORF">EIP75_18245</name>
</gene>
<dbReference type="InterPro" id="IPR006311">
    <property type="entry name" value="TAT_signal"/>
</dbReference>
<organism evidence="2 3">
    <name type="scientific">Aquabacterium soli</name>
    <dbReference type="NCBI Taxonomy" id="2493092"/>
    <lineage>
        <taxon>Bacteria</taxon>
        <taxon>Pseudomonadati</taxon>
        <taxon>Pseudomonadota</taxon>
        <taxon>Betaproteobacteria</taxon>
        <taxon>Burkholderiales</taxon>
        <taxon>Aquabacterium</taxon>
    </lineage>
</organism>
<evidence type="ECO:0008006" key="4">
    <source>
        <dbReference type="Google" id="ProtNLM"/>
    </source>
</evidence>
<feature type="chain" id="PRO_5019138278" description="DUF4136 domain-containing protein" evidence="1">
    <location>
        <begin position="19"/>
        <end position="194"/>
    </location>
</feature>
<dbReference type="PROSITE" id="PS51318">
    <property type="entry name" value="TAT"/>
    <property type="match status" value="1"/>
</dbReference>